<evidence type="ECO:0000313" key="3">
    <source>
        <dbReference type="Proteomes" id="UP000298663"/>
    </source>
</evidence>
<sequence length="68" mass="8079">MWPLVEFFVFISSWGRVRSEIHSRSYKKLHNRKEKRQFRPPKNCKPDSIGADRDCTERAVASGTLQNW</sequence>
<protein>
    <submittedName>
        <fullName evidence="2">Uncharacterized protein</fullName>
    </submittedName>
</protein>
<dbReference type="AlphaFoldDB" id="A0A4U5NXX7"/>
<comment type="caution">
    <text evidence="2">The sequence shown here is derived from an EMBL/GenBank/DDBJ whole genome shotgun (WGS) entry which is preliminary data.</text>
</comment>
<name>A0A4U5NXX7_STECR</name>
<evidence type="ECO:0000256" key="1">
    <source>
        <dbReference type="SAM" id="MobiDB-lite"/>
    </source>
</evidence>
<reference evidence="2 3" key="2">
    <citation type="journal article" date="2019" name="G3 (Bethesda)">
        <title>Hybrid Assembly of the Genome of the Entomopathogenic Nematode Steinernema carpocapsae Identifies the X-Chromosome.</title>
        <authorList>
            <person name="Serra L."/>
            <person name="Macchietto M."/>
            <person name="Macias-Munoz A."/>
            <person name="McGill C.J."/>
            <person name="Rodriguez I.M."/>
            <person name="Rodriguez B."/>
            <person name="Murad R."/>
            <person name="Mortazavi A."/>
        </authorList>
    </citation>
    <scope>NUCLEOTIDE SEQUENCE [LARGE SCALE GENOMIC DNA]</scope>
    <source>
        <strain evidence="2 3">ALL</strain>
    </source>
</reference>
<accession>A0A4U5NXX7</accession>
<dbReference type="EMBL" id="AZBU02000003">
    <property type="protein sequence ID" value="TKR88153.1"/>
    <property type="molecule type" value="Genomic_DNA"/>
</dbReference>
<gene>
    <name evidence="2" type="ORF">L596_012439</name>
</gene>
<feature type="region of interest" description="Disordered" evidence="1">
    <location>
        <begin position="32"/>
        <end position="51"/>
    </location>
</feature>
<organism evidence="2 3">
    <name type="scientific">Steinernema carpocapsae</name>
    <name type="common">Entomopathogenic nematode</name>
    <dbReference type="NCBI Taxonomy" id="34508"/>
    <lineage>
        <taxon>Eukaryota</taxon>
        <taxon>Metazoa</taxon>
        <taxon>Ecdysozoa</taxon>
        <taxon>Nematoda</taxon>
        <taxon>Chromadorea</taxon>
        <taxon>Rhabditida</taxon>
        <taxon>Tylenchina</taxon>
        <taxon>Panagrolaimomorpha</taxon>
        <taxon>Strongyloidoidea</taxon>
        <taxon>Steinernematidae</taxon>
        <taxon>Steinernema</taxon>
    </lineage>
</organism>
<keyword evidence="3" id="KW-1185">Reference proteome</keyword>
<proteinExistence type="predicted"/>
<dbReference type="Proteomes" id="UP000298663">
    <property type="component" value="Unassembled WGS sequence"/>
</dbReference>
<reference evidence="2 3" key="1">
    <citation type="journal article" date="2015" name="Genome Biol.">
        <title>Comparative genomics of Steinernema reveals deeply conserved gene regulatory networks.</title>
        <authorList>
            <person name="Dillman A.R."/>
            <person name="Macchietto M."/>
            <person name="Porter C.F."/>
            <person name="Rogers A."/>
            <person name="Williams B."/>
            <person name="Antoshechkin I."/>
            <person name="Lee M.M."/>
            <person name="Goodwin Z."/>
            <person name="Lu X."/>
            <person name="Lewis E.E."/>
            <person name="Goodrich-Blair H."/>
            <person name="Stock S.P."/>
            <person name="Adams B.J."/>
            <person name="Sternberg P.W."/>
            <person name="Mortazavi A."/>
        </authorList>
    </citation>
    <scope>NUCLEOTIDE SEQUENCE [LARGE SCALE GENOMIC DNA]</scope>
    <source>
        <strain evidence="2 3">ALL</strain>
    </source>
</reference>
<evidence type="ECO:0000313" key="2">
    <source>
        <dbReference type="EMBL" id="TKR88153.1"/>
    </source>
</evidence>